<dbReference type="Proteomes" id="UP000184330">
    <property type="component" value="Unassembled WGS sequence"/>
</dbReference>
<dbReference type="STRING" id="576137.A0A1L7WPH9"/>
<protein>
    <submittedName>
        <fullName evidence="2">Uncharacterized protein</fullName>
    </submittedName>
</protein>
<name>A0A1L7WPH9_9HELO</name>
<dbReference type="AlphaFoldDB" id="A0A1L7WPH9"/>
<reference evidence="2 3" key="1">
    <citation type="submission" date="2016-03" db="EMBL/GenBank/DDBJ databases">
        <authorList>
            <person name="Ploux O."/>
        </authorList>
    </citation>
    <scope>NUCLEOTIDE SEQUENCE [LARGE SCALE GENOMIC DNA]</scope>
    <source>
        <strain evidence="2 3">UAMH 11012</strain>
    </source>
</reference>
<feature type="chain" id="PRO_5012815133" evidence="1">
    <location>
        <begin position="20"/>
        <end position="258"/>
    </location>
</feature>
<keyword evidence="3" id="KW-1185">Reference proteome</keyword>
<feature type="signal peptide" evidence="1">
    <location>
        <begin position="1"/>
        <end position="19"/>
    </location>
</feature>
<accession>A0A1L7WPH9</accession>
<proteinExistence type="predicted"/>
<evidence type="ECO:0000256" key="1">
    <source>
        <dbReference type="SAM" id="SignalP"/>
    </source>
</evidence>
<organism evidence="2 3">
    <name type="scientific">Phialocephala subalpina</name>
    <dbReference type="NCBI Taxonomy" id="576137"/>
    <lineage>
        <taxon>Eukaryota</taxon>
        <taxon>Fungi</taxon>
        <taxon>Dikarya</taxon>
        <taxon>Ascomycota</taxon>
        <taxon>Pezizomycotina</taxon>
        <taxon>Leotiomycetes</taxon>
        <taxon>Helotiales</taxon>
        <taxon>Mollisiaceae</taxon>
        <taxon>Phialocephala</taxon>
        <taxon>Phialocephala fortinii species complex</taxon>
    </lineage>
</organism>
<evidence type="ECO:0000313" key="3">
    <source>
        <dbReference type="Proteomes" id="UP000184330"/>
    </source>
</evidence>
<dbReference type="EMBL" id="FJOG01000005">
    <property type="protein sequence ID" value="CZR54680.1"/>
    <property type="molecule type" value="Genomic_DNA"/>
</dbReference>
<sequence length="258" mass="25736">MQFLAVAIASLSLGSQVLAAPFRGTATINGVTTELNNGHAVGTRESVVKRTLGGVESLPLVTPATTDAKSAVGGVFNHVSSVAKRSLVFTTVGSVSTLKSSVQSDLSTISSTVASDVTTSIVPTVHSSLVNIIGSLNGTVCTVVPGVVSIILPLAAGEVEAVISLVGEVESLISDIKSVLTTLVQSVESDVISLLAPEISAVLALVLPLVTPIAGFAYNVAGTVVGTESATELVSAAASMTGVACEVLSPVGVVLSSL</sequence>
<dbReference type="OrthoDB" id="3559540at2759"/>
<gene>
    <name evidence="2" type="ORF">PAC_04564</name>
</gene>
<keyword evidence="1" id="KW-0732">Signal</keyword>
<evidence type="ECO:0000313" key="2">
    <source>
        <dbReference type="EMBL" id="CZR54680.1"/>
    </source>
</evidence>